<feature type="binding site" evidence="10">
    <location>
        <begin position="277"/>
        <end position="278"/>
    </location>
    <ligand>
        <name>L-histidine</name>
        <dbReference type="ChEBI" id="CHEBI:57595"/>
    </ligand>
</feature>
<proteinExistence type="inferred from homology"/>
<keyword evidence="5 9" id="KW-0963">Cytoplasm</keyword>
<dbReference type="GO" id="GO:0004821">
    <property type="term" value="F:histidine-tRNA ligase activity"/>
    <property type="evidence" value="ECO:0007669"/>
    <property type="project" value="TreeGrafter"/>
</dbReference>
<dbReference type="SUPFAM" id="SSF55681">
    <property type="entry name" value="Class II aaRS and biotin synthetases"/>
    <property type="match status" value="1"/>
</dbReference>
<dbReference type="Proteomes" id="UP000306509">
    <property type="component" value="Unassembled WGS sequence"/>
</dbReference>
<evidence type="ECO:0000313" key="12">
    <source>
        <dbReference type="EMBL" id="TLD02763.1"/>
    </source>
</evidence>
<comment type="subcellular location">
    <subcellularLocation>
        <location evidence="1 9">Cytoplasm</location>
    </subcellularLocation>
</comment>
<comment type="function">
    <text evidence="8 9">Required for the first step of histidine biosynthesis. May allow the feedback regulation of ATP phosphoribosyltransferase activity by histidine.</text>
</comment>
<feature type="binding site" evidence="10">
    <location>
        <position position="125"/>
    </location>
    <ligand>
        <name>L-histidine</name>
        <dbReference type="ChEBI" id="CHEBI:57595"/>
    </ligand>
</feature>
<keyword evidence="6 9" id="KW-0028">Amino-acid biosynthesis</keyword>
<keyword evidence="7 9" id="KW-0368">Histidine biosynthesis</keyword>
<feature type="binding site" evidence="10">
    <location>
        <begin position="81"/>
        <end position="83"/>
    </location>
    <ligand>
        <name>L-histidine</name>
        <dbReference type="ChEBI" id="CHEBI:57595"/>
    </ligand>
</feature>
<evidence type="ECO:0000256" key="5">
    <source>
        <dbReference type="ARBA" id="ARBA00022490"/>
    </source>
</evidence>
<dbReference type="GO" id="GO:0000105">
    <property type="term" value="P:L-histidine biosynthetic process"/>
    <property type="evidence" value="ECO:0007669"/>
    <property type="project" value="UniProtKB-UniRule"/>
</dbReference>
<dbReference type="RefSeq" id="WP_138001594.1">
    <property type="nucleotide sequence ID" value="NZ_QGQD01000006.1"/>
</dbReference>
<organism evidence="12 13">
    <name type="scientific">Robinsoniella peoriensis</name>
    <dbReference type="NCBI Taxonomy" id="180332"/>
    <lineage>
        <taxon>Bacteria</taxon>
        <taxon>Bacillati</taxon>
        <taxon>Bacillota</taxon>
        <taxon>Clostridia</taxon>
        <taxon>Lachnospirales</taxon>
        <taxon>Lachnospiraceae</taxon>
        <taxon>Robinsoniella</taxon>
    </lineage>
</organism>
<sequence length="422" mass="48147">MNQRLLHTPEGVRDIYNAECEKKLTLQDNLHKVLKSYGYRDIETPTFEYFDVFGQDVGTIPSKDLYKFFDREGNTLVLRPDFTPSIARAAAKYFTEEDLSVRLCYMGNTFINNSSYQGRLKETTQLGAEFIGDDSVDADAEIITLVIETLRSAGLKDFQISIGHVEFFKSLITEAGIDEENVGTEEELRELISNKNMFGVEELLSEKNISEELKNVFATLPQLFGTVDALERAKLLTSNPGALKAIARLEELYGILKYYGVEKYVSFDLGMISNYMYYTGIIFRGYTFGTGDAIVKGGRYDHMMGHFGKDAPSIGFVVVVDQLLTALSRQKIDVPVEQVNRLILYKKEQRKEAITLAKHLRIENNYVELICQKESLSLEDYLIFARRSRIMEILYFEEKDRILSVNTETKVMKPAELTTLLL</sequence>
<dbReference type="NCBIfam" id="TIGR00443">
    <property type="entry name" value="hisZ_biosyn_reg"/>
    <property type="match status" value="1"/>
</dbReference>
<evidence type="ECO:0000256" key="6">
    <source>
        <dbReference type="ARBA" id="ARBA00022605"/>
    </source>
</evidence>
<keyword evidence="12" id="KW-0328">Glycosyltransferase</keyword>
<dbReference type="GO" id="GO:0016757">
    <property type="term" value="F:glycosyltransferase activity"/>
    <property type="evidence" value="ECO:0007669"/>
    <property type="project" value="UniProtKB-KW"/>
</dbReference>
<dbReference type="STRING" id="180332.GCA_000797495_04449"/>
<dbReference type="InterPro" id="IPR045864">
    <property type="entry name" value="aa-tRNA-synth_II/BPL/LPL"/>
</dbReference>
<dbReference type="InterPro" id="IPR006195">
    <property type="entry name" value="aa-tRNA-synth_II"/>
</dbReference>
<feature type="binding site" evidence="10">
    <location>
        <position position="129"/>
    </location>
    <ligand>
        <name>L-histidine</name>
        <dbReference type="ChEBI" id="CHEBI:57595"/>
    </ligand>
</feature>
<evidence type="ECO:0000313" key="13">
    <source>
        <dbReference type="Proteomes" id="UP000306509"/>
    </source>
</evidence>
<comment type="miscellaneous">
    <text evidence="9">This function is generally fulfilled by the C-terminal part of HisG, which is missing in some bacteria such as this one.</text>
</comment>
<dbReference type="PIRSF" id="PIRSF001549">
    <property type="entry name" value="His-tRNA_synth"/>
    <property type="match status" value="1"/>
</dbReference>
<keyword evidence="12" id="KW-0808">Transferase</keyword>
<dbReference type="InterPro" id="IPR041715">
    <property type="entry name" value="HisRS-like_core"/>
</dbReference>
<dbReference type="HAMAP" id="MF_00125">
    <property type="entry name" value="HisZ"/>
    <property type="match status" value="1"/>
</dbReference>
<evidence type="ECO:0000256" key="3">
    <source>
        <dbReference type="ARBA" id="ARBA00005539"/>
    </source>
</evidence>
<dbReference type="CDD" id="cd00773">
    <property type="entry name" value="HisRS-like_core"/>
    <property type="match status" value="1"/>
</dbReference>
<comment type="caution">
    <text evidence="12">The sequence shown here is derived from an EMBL/GenBank/DDBJ whole genome shotgun (WGS) entry which is preliminary data.</text>
</comment>
<evidence type="ECO:0000256" key="4">
    <source>
        <dbReference type="ARBA" id="ARBA00020397"/>
    </source>
</evidence>
<dbReference type="Gene3D" id="3.30.930.10">
    <property type="entry name" value="Bira Bifunctional Protein, Domain 2"/>
    <property type="match status" value="1"/>
</dbReference>
<dbReference type="PANTHER" id="PTHR43707:SF6">
    <property type="entry name" value="ATP PHOSPHORIBOSYLTRANSFERASE REGULATORY SUBUNIT"/>
    <property type="match status" value="1"/>
</dbReference>
<dbReference type="Pfam" id="PF13393">
    <property type="entry name" value="tRNA-synt_His"/>
    <property type="match status" value="1"/>
</dbReference>
<evidence type="ECO:0000256" key="2">
    <source>
        <dbReference type="ARBA" id="ARBA00004667"/>
    </source>
</evidence>
<name>A0A4U8QF22_9FIRM</name>
<dbReference type="InterPro" id="IPR004517">
    <property type="entry name" value="HisZ"/>
</dbReference>
<dbReference type="PROSITE" id="PS50862">
    <property type="entry name" value="AA_TRNA_LIGASE_II"/>
    <property type="match status" value="1"/>
</dbReference>
<dbReference type="AlphaFoldDB" id="A0A4U8QF22"/>
<evidence type="ECO:0000256" key="10">
    <source>
        <dbReference type="PIRSR" id="PIRSR001549-1"/>
    </source>
</evidence>
<gene>
    <name evidence="9 12" type="primary">hisZ</name>
    <name evidence="12" type="ORF">DSM106044_00262</name>
</gene>
<dbReference type="InterPro" id="IPR004516">
    <property type="entry name" value="HisRS/HisZ"/>
</dbReference>
<accession>A0A4U8QF22</accession>
<evidence type="ECO:0000256" key="8">
    <source>
        <dbReference type="ARBA" id="ARBA00025246"/>
    </source>
</evidence>
<comment type="subunit">
    <text evidence="9">Heteromultimer composed of HisG and HisZ subunits.</text>
</comment>
<feature type="domain" description="Aminoacyl-transfer RNA synthetases class-II family profile" evidence="11">
    <location>
        <begin position="26"/>
        <end position="335"/>
    </location>
</feature>
<dbReference type="GO" id="GO:0006427">
    <property type="term" value="P:histidyl-tRNA aminoacylation"/>
    <property type="evidence" value="ECO:0007669"/>
    <property type="project" value="TreeGrafter"/>
</dbReference>
<dbReference type="GO" id="GO:0005737">
    <property type="term" value="C:cytoplasm"/>
    <property type="evidence" value="ECO:0007669"/>
    <property type="project" value="UniProtKB-SubCell"/>
</dbReference>
<dbReference type="GO" id="GO:0140096">
    <property type="term" value="F:catalytic activity, acting on a protein"/>
    <property type="evidence" value="ECO:0007669"/>
    <property type="project" value="UniProtKB-ARBA"/>
</dbReference>
<reference evidence="12 13" key="1">
    <citation type="journal article" date="2019" name="Anaerobe">
        <title>Detection of Robinsoniella peoriensis in multiple bone samples of a trauma patient.</title>
        <authorList>
            <person name="Schrottner P."/>
            <person name="Hartwich K."/>
            <person name="Bunk B."/>
            <person name="Schober I."/>
            <person name="Helbig S."/>
            <person name="Rudolph W.W."/>
            <person name="Gunzer F."/>
        </authorList>
    </citation>
    <scope>NUCLEOTIDE SEQUENCE [LARGE SCALE GENOMIC DNA]</scope>
    <source>
        <strain evidence="12 13">DSM 106044</strain>
    </source>
</reference>
<dbReference type="UniPathway" id="UPA00031">
    <property type="reaction ID" value="UER00006"/>
</dbReference>
<evidence type="ECO:0000256" key="7">
    <source>
        <dbReference type="ARBA" id="ARBA00023102"/>
    </source>
</evidence>
<protein>
    <recommendedName>
        <fullName evidence="4 9">ATP phosphoribosyltransferase regulatory subunit</fullName>
    </recommendedName>
</protein>
<evidence type="ECO:0000256" key="1">
    <source>
        <dbReference type="ARBA" id="ARBA00004496"/>
    </source>
</evidence>
<evidence type="ECO:0000259" key="11">
    <source>
        <dbReference type="PROSITE" id="PS50862"/>
    </source>
</evidence>
<keyword evidence="13" id="KW-1185">Reference proteome</keyword>
<dbReference type="PANTHER" id="PTHR43707">
    <property type="entry name" value="HISTIDYL-TRNA SYNTHETASE"/>
    <property type="match status" value="1"/>
</dbReference>
<comment type="pathway">
    <text evidence="2 9">Amino-acid biosynthesis; L-histidine biosynthesis; L-histidine from 5-phospho-alpha-D-ribose 1-diphosphate: step 1/9.</text>
</comment>
<dbReference type="EMBL" id="QGQD01000006">
    <property type="protein sequence ID" value="TLD02763.1"/>
    <property type="molecule type" value="Genomic_DNA"/>
</dbReference>
<comment type="similarity">
    <text evidence="3 9">Belongs to the class-II aminoacyl-tRNA synthetase family. HisZ subfamily.</text>
</comment>
<evidence type="ECO:0000256" key="9">
    <source>
        <dbReference type="HAMAP-Rule" id="MF_00125"/>
    </source>
</evidence>